<dbReference type="RefSeq" id="WP_245281786.1">
    <property type="nucleotide sequence ID" value="NZ_LMTR01000022.1"/>
</dbReference>
<evidence type="ECO:0008006" key="3">
    <source>
        <dbReference type="Google" id="ProtNLM"/>
    </source>
</evidence>
<accession>A0A109BMA4</accession>
<dbReference type="AlphaFoldDB" id="A0A109BMA4"/>
<name>A0A109BMA4_HYPSL</name>
<comment type="caution">
    <text evidence="1">The sequence shown here is derived from an EMBL/GenBank/DDBJ whole genome shotgun (WGS) entry which is preliminary data.</text>
</comment>
<organism evidence="1 2">
    <name type="scientific">Hyphomicrobium sulfonivorans</name>
    <dbReference type="NCBI Taxonomy" id="121290"/>
    <lineage>
        <taxon>Bacteria</taxon>
        <taxon>Pseudomonadati</taxon>
        <taxon>Pseudomonadota</taxon>
        <taxon>Alphaproteobacteria</taxon>
        <taxon>Hyphomicrobiales</taxon>
        <taxon>Hyphomicrobiaceae</taxon>
        <taxon>Hyphomicrobium</taxon>
    </lineage>
</organism>
<evidence type="ECO:0000313" key="1">
    <source>
        <dbReference type="EMBL" id="KWT71392.1"/>
    </source>
</evidence>
<dbReference type="Gene3D" id="2.40.160.10">
    <property type="entry name" value="Porin"/>
    <property type="match status" value="1"/>
</dbReference>
<dbReference type="PATRIC" id="fig|121290.4.peg.3679"/>
<protein>
    <recommendedName>
        <fullName evidence="3">Porin domain-containing protein</fullName>
    </recommendedName>
</protein>
<sequence length="404" mass="43810">MGGNCCADLEERIAELEATTAKKGNRRVSLKLSGWVAEQIVYWDDGVESNVYMTGLGTAFASNFNFTGEAKITEDVSAGYVLHVEVITNDVYTTNQNRPRGPGLTGSANSLQLLYSYWYLKSERLGKLSVGLQSPADDNAIVSLDQSGSLVAAYWVAYDVFGFNVRGNFAPGNSMIWGNAVSCRGWGGGPGDCDGLPRDVVRYDSPAYGGFSFSASWGEDDAWAIAARHFNTLGDWKVNAIATYGETMDSAHGAPWNGKLKYTQAGLYLQNMPTGLFAIGGFGHLDQSQTPNAMNNPSTNTYYVKAGLRRTWTELGATIPYGEYLLGTDGAMMLNDNGTPLNVADDVSWVVDGSKAQFWGVGVVQEIDAAAMSMWLRYRNHSVDVPGVNTKDMQTFAFGAFINF</sequence>
<dbReference type="SUPFAM" id="SSF56935">
    <property type="entry name" value="Porins"/>
    <property type="match status" value="1"/>
</dbReference>
<gene>
    <name evidence="1" type="ORF">APY04_0478</name>
</gene>
<dbReference type="Proteomes" id="UP000059074">
    <property type="component" value="Unassembled WGS sequence"/>
</dbReference>
<proteinExistence type="predicted"/>
<reference evidence="1 2" key="1">
    <citation type="submission" date="2015-10" db="EMBL/GenBank/DDBJ databases">
        <title>Transcriptomic analysis of a linuron degrading triple-species bacterial consortium.</title>
        <authorList>
            <person name="Albers P."/>
        </authorList>
    </citation>
    <scope>NUCLEOTIDE SEQUENCE [LARGE SCALE GENOMIC DNA]</scope>
    <source>
        <strain evidence="1 2">WDL6</strain>
    </source>
</reference>
<evidence type="ECO:0000313" key="2">
    <source>
        <dbReference type="Proteomes" id="UP000059074"/>
    </source>
</evidence>
<dbReference type="InterPro" id="IPR023614">
    <property type="entry name" value="Porin_dom_sf"/>
</dbReference>
<keyword evidence="2" id="KW-1185">Reference proteome</keyword>
<dbReference type="EMBL" id="LMTR01000022">
    <property type="protein sequence ID" value="KWT71392.1"/>
    <property type="molecule type" value="Genomic_DNA"/>
</dbReference>